<dbReference type="SUPFAM" id="SSF53474">
    <property type="entry name" value="alpha/beta-Hydrolases"/>
    <property type="match status" value="1"/>
</dbReference>
<organism evidence="2 3">
    <name type="scientific">Sphingomonas gilva</name>
    <dbReference type="NCBI Taxonomy" id="2305907"/>
    <lineage>
        <taxon>Bacteria</taxon>
        <taxon>Pseudomonadati</taxon>
        <taxon>Pseudomonadota</taxon>
        <taxon>Alphaproteobacteria</taxon>
        <taxon>Sphingomonadales</taxon>
        <taxon>Sphingomonadaceae</taxon>
        <taxon>Sphingomonas</taxon>
    </lineage>
</organism>
<dbReference type="RefSeq" id="WP_118862405.1">
    <property type="nucleotide sequence ID" value="NZ_QWLV01000001.1"/>
</dbReference>
<dbReference type="OrthoDB" id="9771666at2"/>
<gene>
    <name evidence="2" type="ORF">D1610_01780</name>
</gene>
<dbReference type="Gene3D" id="3.40.50.1820">
    <property type="entry name" value="alpha/beta hydrolase"/>
    <property type="match status" value="1"/>
</dbReference>
<reference evidence="2 3" key="1">
    <citation type="submission" date="2018-08" db="EMBL/GenBank/DDBJ databases">
        <title>The multiple taxonomic identification of Sphingomonas gilva.</title>
        <authorList>
            <person name="Zhu D."/>
            <person name="Zheng S."/>
        </authorList>
    </citation>
    <scope>NUCLEOTIDE SEQUENCE [LARGE SCALE GENOMIC DNA]</scope>
    <source>
        <strain evidence="2 3">ZDH117</strain>
    </source>
</reference>
<dbReference type="PANTHER" id="PTHR46623:SF6">
    <property type="entry name" value="ALPHA_BETA-HYDROLASES SUPERFAMILY PROTEIN"/>
    <property type="match status" value="1"/>
</dbReference>
<keyword evidence="3" id="KW-1185">Reference proteome</keyword>
<keyword evidence="2" id="KW-0378">Hydrolase</keyword>
<evidence type="ECO:0000313" key="3">
    <source>
        <dbReference type="Proteomes" id="UP000266693"/>
    </source>
</evidence>
<dbReference type="PANTHER" id="PTHR46623">
    <property type="entry name" value="CARBOXYMETHYLENEBUTENOLIDASE-RELATED"/>
    <property type="match status" value="1"/>
</dbReference>
<evidence type="ECO:0000313" key="2">
    <source>
        <dbReference type="EMBL" id="RHW18898.1"/>
    </source>
</evidence>
<dbReference type="PROSITE" id="PS51318">
    <property type="entry name" value="TAT"/>
    <property type="match status" value="1"/>
</dbReference>
<proteinExistence type="predicted"/>
<dbReference type="InterPro" id="IPR006311">
    <property type="entry name" value="TAT_signal"/>
</dbReference>
<evidence type="ECO:0000259" key="1">
    <source>
        <dbReference type="Pfam" id="PF01738"/>
    </source>
</evidence>
<protein>
    <submittedName>
        <fullName evidence="2">Dienelactone hydrolase family protein</fullName>
    </submittedName>
</protein>
<dbReference type="Proteomes" id="UP000266693">
    <property type="component" value="Unassembled WGS sequence"/>
</dbReference>
<dbReference type="EMBL" id="QWLV01000001">
    <property type="protein sequence ID" value="RHW18898.1"/>
    <property type="molecule type" value="Genomic_DNA"/>
</dbReference>
<dbReference type="InterPro" id="IPR029058">
    <property type="entry name" value="AB_hydrolase_fold"/>
</dbReference>
<dbReference type="InterPro" id="IPR051049">
    <property type="entry name" value="Dienelactone_hydrolase-like"/>
</dbReference>
<sequence>MTDDSIRARAIALYDRFTHEHHDRRAFMREMTLLAGSAAAAAALVEAIAASPAAAAAVDPADPRLVTRKGGYAVGGGRMMTGYFAAPRKPGRKVGAVMVIHENRGLNAHTEDVARRVALAGYFAVAPDFLSDYGGTPADEDQAREMIGKVDYDKVIGAGFATLGRLKGLANGNGKAGMVGFCWGGAMVHQVALAAGAGVDAAVSYYGPAPAPEAAARLQAPLMIHLAGNDARVNTTAQPYAAAAKAAGKDVTLHEYAGVEHAFNNDTSAERYDMAAAELAWGRTLAFFERHLA</sequence>
<dbReference type="GO" id="GO:0016787">
    <property type="term" value="F:hydrolase activity"/>
    <property type="evidence" value="ECO:0007669"/>
    <property type="project" value="UniProtKB-KW"/>
</dbReference>
<name>A0A396RQV8_9SPHN</name>
<dbReference type="Pfam" id="PF01738">
    <property type="entry name" value="DLH"/>
    <property type="match status" value="1"/>
</dbReference>
<dbReference type="InterPro" id="IPR002925">
    <property type="entry name" value="Dienelactn_hydro"/>
</dbReference>
<accession>A0A396RQV8</accession>
<feature type="domain" description="Dienelactone hydrolase" evidence="1">
    <location>
        <begin position="80"/>
        <end position="291"/>
    </location>
</feature>
<comment type="caution">
    <text evidence="2">The sequence shown here is derived from an EMBL/GenBank/DDBJ whole genome shotgun (WGS) entry which is preliminary data.</text>
</comment>
<dbReference type="AlphaFoldDB" id="A0A396RQV8"/>